<reference evidence="6" key="1">
    <citation type="submission" date="2021-03" db="EMBL/GenBank/DDBJ databases">
        <title>Leucobacter chromiisoli sp. nov., isolated from chromium-containing soil of chemical plant.</title>
        <authorList>
            <person name="Xu Z."/>
        </authorList>
    </citation>
    <scope>NUCLEOTIDE SEQUENCE</scope>
    <source>
        <strain evidence="6">S27</strain>
    </source>
</reference>
<dbReference type="Gene3D" id="3.40.50.300">
    <property type="entry name" value="P-loop containing nucleotide triphosphate hydrolases"/>
    <property type="match status" value="2"/>
</dbReference>
<comment type="caution">
    <text evidence="6">The sequence shown here is derived from an EMBL/GenBank/DDBJ whole genome shotgun (WGS) entry which is preliminary data.</text>
</comment>
<keyword evidence="7" id="KW-1185">Reference proteome</keyword>
<dbReference type="EMBL" id="JAGDYM010000005">
    <property type="protein sequence ID" value="MBO1901431.1"/>
    <property type="molecule type" value="Genomic_DNA"/>
</dbReference>
<accession>A0A939MMZ5</accession>
<organism evidence="6 7">
    <name type="scientific">Leucobacter weissii</name>
    <dbReference type="NCBI Taxonomy" id="1983706"/>
    <lineage>
        <taxon>Bacteria</taxon>
        <taxon>Bacillati</taxon>
        <taxon>Actinomycetota</taxon>
        <taxon>Actinomycetes</taxon>
        <taxon>Micrococcales</taxon>
        <taxon>Microbacteriaceae</taxon>
        <taxon>Leucobacter</taxon>
    </lineage>
</organism>
<dbReference type="Proteomes" id="UP000664382">
    <property type="component" value="Unassembled WGS sequence"/>
</dbReference>
<evidence type="ECO:0000313" key="7">
    <source>
        <dbReference type="Proteomes" id="UP000664382"/>
    </source>
</evidence>
<feature type="domain" description="ABC transporter" evidence="5">
    <location>
        <begin position="15"/>
        <end position="251"/>
    </location>
</feature>
<evidence type="ECO:0000256" key="1">
    <source>
        <dbReference type="ARBA" id="ARBA00022448"/>
    </source>
</evidence>
<dbReference type="Pfam" id="PF00005">
    <property type="entry name" value="ABC_tran"/>
    <property type="match status" value="2"/>
</dbReference>
<name>A0A939MMZ5_9MICO</name>
<dbReference type="GO" id="GO:0005524">
    <property type="term" value="F:ATP binding"/>
    <property type="evidence" value="ECO:0007669"/>
    <property type="project" value="UniProtKB-KW"/>
</dbReference>
<keyword evidence="2" id="KW-0677">Repeat</keyword>
<evidence type="ECO:0000259" key="5">
    <source>
        <dbReference type="PROSITE" id="PS50893"/>
    </source>
</evidence>
<feature type="domain" description="ABC transporter" evidence="5">
    <location>
        <begin position="274"/>
        <end position="519"/>
    </location>
</feature>
<protein>
    <submittedName>
        <fullName evidence="6">Sugar ABC transporter ATP-binding protein</fullName>
    </submittedName>
</protein>
<gene>
    <name evidence="6" type="ORF">J4H92_05650</name>
</gene>
<dbReference type="CDD" id="cd03216">
    <property type="entry name" value="ABC_Carb_Monos_I"/>
    <property type="match status" value="1"/>
</dbReference>
<evidence type="ECO:0000256" key="4">
    <source>
        <dbReference type="ARBA" id="ARBA00022840"/>
    </source>
</evidence>
<sequence length="533" mass="57454">MQITRSDDTRPKPFIEFADVSRTFGQTRAVREVTMDLALRGKIHALVGENGAGKSTCLGMAAGRIPPSEGSIRVEGIESAGASPREFKARGVHAIYQELTVLPALPARANVFLGQPIAPGGWLREREMQQSYEALCARIGVAPARGARSGDLSIADQQMLEILRALASDAECILFDEPTASLAQAEREALFKTMDELRKADIAMVIVGHNLDEIMEHSDLVTVFRDGAVIETRDTVDWTKAEMVGAMLGEHTHGADIASGRHQTRKRRAKEESAPSAPVLEVSGLAVPGLLHDITFELNRGEVLGIAGLVGSGRTELLRAVAGLDPRATGGLRSAFGGGDRVPVHAVEARKRGISLLPEDRKGQGLLLPQSATENIVLGEWRHASKSLFINETRLMNRAAAAAGPVGFDVRRMRESAGHLSGGNQQKLMIARWLYTDYPILLADEPTRGVDVGAKSDILEVLESIVDEGRSMIVVSSELEEVIGLSDRVLVLHEGRIVAALDSAEQEITPERILQLIFETADSGAESGDAHHE</sequence>
<dbReference type="SMART" id="SM00382">
    <property type="entry name" value="AAA"/>
    <property type="match status" value="2"/>
</dbReference>
<dbReference type="SUPFAM" id="SSF52540">
    <property type="entry name" value="P-loop containing nucleoside triphosphate hydrolases"/>
    <property type="match status" value="2"/>
</dbReference>
<dbReference type="PANTHER" id="PTHR43790">
    <property type="entry name" value="CARBOHYDRATE TRANSPORT ATP-BINDING PROTEIN MG119-RELATED"/>
    <property type="match status" value="1"/>
</dbReference>
<keyword evidence="4 6" id="KW-0067">ATP-binding</keyword>
<dbReference type="PROSITE" id="PS00211">
    <property type="entry name" value="ABC_TRANSPORTER_1"/>
    <property type="match status" value="1"/>
</dbReference>
<dbReference type="PROSITE" id="PS50893">
    <property type="entry name" value="ABC_TRANSPORTER_2"/>
    <property type="match status" value="2"/>
</dbReference>
<keyword evidence="3" id="KW-0547">Nucleotide-binding</keyword>
<evidence type="ECO:0000256" key="2">
    <source>
        <dbReference type="ARBA" id="ARBA00022737"/>
    </source>
</evidence>
<dbReference type="GO" id="GO:0016887">
    <property type="term" value="F:ATP hydrolysis activity"/>
    <property type="evidence" value="ECO:0007669"/>
    <property type="project" value="InterPro"/>
</dbReference>
<dbReference type="PANTHER" id="PTHR43790:SF9">
    <property type="entry name" value="GALACTOFURANOSE TRANSPORTER ATP-BINDING PROTEIN YTFR"/>
    <property type="match status" value="1"/>
</dbReference>
<dbReference type="InterPro" id="IPR027417">
    <property type="entry name" value="P-loop_NTPase"/>
</dbReference>
<evidence type="ECO:0000256" key="3">
    <source>
        <dbReference type="ARBA" id="ARBA00022741"/>
    </source>
</evidence>
<evidence type="ECO:0000313" key="6">
    <source>
        <dbReference type="EMBL" id="MBO1901431.1"/>
    </source>
</evidence>
<keyword evidence="1" id="KW-0813">Transport</keyword>
<dbReference type="InterPro" id="IPR003593">
    <property type="entry name" value="AAA+_ATPase"/>
</dbReference>
<dbReference type="AlphaFoldDB" id="A0A939MMZ5"/>
<dbReference type="CDD" id="cd03215">
    <property type="entry name" value="ABC_Carb_Monos_II"/>
    <property type="match status" value="1"/>
</dbReference>
<proteinExistence type="predicted"/>
<dbReference type="InterPro" id="IPR050107">
    <property type="entry name" value="ABC_carbohydrate_import_ATPase"/>
</dbReference>
<dbReference type="InterPro" id="IPR017871">
    <property type="entry name" value="ABC_transporter-like_CS"/>
</dbReference>
<dbReference type="InterPro" id="IPR003439">
    <property type="entry name" value="ABC_transporter-like_ATP-bd"/>
</dbReference>